<dbReference type="Proteomes" id="UP000230069">
    <property type="component" value="Unassembled WGS sequence"/>
</dbReference>
<dbReference type="CDD" id="cd00042">
    <property type="entry name" value="CY"/>
    <property type="match status" value="1"/>
</dbReference>
<proteinExistence type="predicted"/>
<keyword evidence="5" id="KW-1185">Reference proteome</keyword>
<evidence type="ECO:0000259" key="3">
    <source>
        <dbReference type="Pfam" id="PF00031"/>
    </source>
</evidence>
<reference evidence="4 5" key="1">
    <citation type="submission" date="2017-09" db="EMBL/GenBank/DDBJ databases">
        <title>WGS assembly of Aquilegia coerulea Goldsmith.</title>
        <authorList>
            <person name="Hodges S."/>
            <person name="Kramer E."/>
            <person name="Nordborg M."/>
            <person name="Tomkins J."/>
            <person name="Borevitz J."/>
            <person name="Derieg N."/>
            <person name="Yan J."/>
            <person name="Mihaltcheva S."/>
            <person name="Hayes R.D."/>
            <person name="Rokhsar D."/>
        </authorList>
    </citation>
    <scope>NUCLEOTIDE SEQUENCE [LARGE SCALE GENOMIC DNA]</scope>
    <source>
        <strain evidence="5">cv. Goldsmith</strain>
    </source>
</reference>
<protein>
    <recommendedName>
        <fullName evidence="3">Cystatin domain-containing protein</fullName>
    </recommendedName>
</protein>
<dbReference type="AlphaFoldDB" id="A0A2G5EK97"/>
<evidence type="ECO:0000313" key="5">
    <source>
        <dbReference type="Proteomes" id="UP000230069"/>
    </source>
</evidence>
<feature type="domain" description="Cystatin" evidence="3">
    <location>
        <begin position="27"/>
        <end position="101"/>
    </location>
</feature>
<dbReference type="GO" id="GO:0004869">
    <property type="term" value="F:cysteine-type endopeptidase inhibitor activity"/>
    <property type="evidence" value="ECO:0007669"/>
    <property type="project" value="UniProtKB-KW"/>
</dbReference>
<evidence type="ECO:0000313" key="4">
    <source>
        <dbReference type="EMBL" id="PIA56174.1"/>
    </source>
</evidence>
<dbReference type="Pfam" id="PF00031">
    <property type="entry name" value="Cystatin"/>
    <property type="match status" value="1"/>
</dbReference>
<dbReference type="InterPro" id="IPR000010">
    <property type="entry name" value="Cystatin_dom"/>
</dbReference>
<evidence type="ECO:0000256" key="1">
    <source>
        <dbReference type="ARBA" id="ARBA00022690"/>
    </source>
</evidence>
<organism evidence="4 5">
    <name type="scientific">Aquilegia coerulea</name>
    <name type="common">Rocky mountain columbine</name>
    <dbReference type="NCBI Taxonomy" id="218851"/>
    <lineage>
        <taxon>Eukaryota</taxon>
        <taxon>Viridiplantae</taxon>
        <taxon>Streptophyta</taxon>
        <taxon>Embryophyta</taxon>
        <taxon>Tracheophyta</taxon>
        <taxon>Spermatophyta</taxon>
        <taxon>Magnoliopsida</taxon>
        <taxon>Ranunculales</taxon>
        <taxon>Ranunculaceae</taxon>
        <taxon>Thalictroideae</taxon>
        <taxon>Aquilegia</taxon>
    </lineage>
</organism>
<dbReference type="Gene3D" id="3.10.450.10">
    <property type="match status" value="1"/>
</dbReference>
<dbReference type="OrthoDB" id="1908104at2759"/>
<evidence type="ECO:0000256" key="2">
    <source>
        <dbReference type="ARBA" id="ARBA00022704"/>
    </source>
</evidence>
<name>A0A2G5EK97_AQUCA</name>
<gene>
    <name evidence="4" type="ORF">AQUCO_00700495v1</name>
</gene>
<dbReference type="InterPro" id="IPR046350">
    <property type="entry name" value="Cystatin_sf"/>
</dbReference>
<dbReference type="EMBL" id="KZ305024">
    <property type="protein sequence ID" value="PIA56174.1"/>
    <property type="molecule type" value="Genomic_DNA"/>
</dbReference>
<dbReference type="SUPFAM" id="SSF54403">
    <property type="entry name" value="Cystatin/monellin"/>
    <property type="match status" value="1"/>
</dbReference>
<keyword evidence="1" id="KW-0646">Protease inhibitor</keyword>
<accession>A0A2G5EK97</accession>
<dbReference type="EMBL" id="KZ305024">
    <property type="protein sequence ID" value="PIA56175.1"/>
    <property type="molecule type" value="Genomic_DNA"/>
</dbReference>
<sequence length="120" mass="14191">MANLRSMMKLAKLSPKPMKKDYTDPLPVNEFTERALNVARFAVEDYNQKNNKKLEFEQFLEERGYNVNGRMYFVKVKVKDMDEDAKYKTIKAKVWDTCDMQWGFLCQSSRLLPFYPLDAS</sequence>
<keyword evidence="2" id="KW-0789">Thiol protease inhibitor</keyword>